<evidence type="ECO:0008006" key="5">
    <source>
        <dbReference type="Google" id="ProtNLM"/>
    </source>
</evidence>
<comment type="caution">
    <text evidence="3">The sequence shown here is derived from an EMBL/GenBank/DDBJ whole genome shotgun (WGS) entry which is preliminary data.</text>
</comment>
<feature type="non-terminal residue" evidence="3">
    <location>
        <position position="1"/>
    </location>
</feature>
<evidence type="ECO:0000256" key="1">
    <source>
        <dbReference type="ARBA" id="ARBA00023242"/>
    </source>
</evidence>
<feature type="non-terminal residue" evidence="3">
    <location>
        <position position="522"/>
    </location>
</feature>
<evidence type="ECO:0000256" key="2">
    <source>
        <dbReference type="SAM" id="MobiDB-lite"/>
    </source>
</evidence>
<reference evidence="3 4" key="2">
    <citation type="submission" date="2021-10" db="EMBL/GenBank/DDBJ databases">
        <authorList>
            <person name="Piombo E."/>
        </authorList>
    </citation>
    <scope>NUCLEOTIDE SEQUENCE [LARGE SCALE GENOMIC DNA]</scope>
</reference>
<evidence type="ECO:0000313" key="3">
    <source>
        <dbReference type="EMBL" id="CAH0054570.1"/>
    </source>
</evidence>
<gene>
    <name evidence="3" type="ORF">CSOL1703_00016635</name>
</gene>
<accession>A0A9N9ZE12</accession>
<reference evidence="4" key="1">
    <citation type="submission" date="2019-06" db="EMBL/GenBank/DDBJ databases">
        <authorList>
            <person name="Broberg M."/>
        </authorList>
    </citation>
    <scope>NUCLEOTIDE SEQUENCE [LARGE SCALE GENOMIC DNA]</scope>
</reference>
<feature type="region of interest" description="Disordered" evidence="2">
    <location>
        <begin position="500"/>
        <end position="522"/>
    </location>
</feature>
<keyword evidence="4" id="KW-1185">Reference proteome</keyword>
<feature type="region of interest" description="Disordered" evidence="2">
    <location>
        <begin position="1"/>
        <end position="42"/>
    </location>
</feature>
<dbReference type="PANTHER" id="PTHR37534">
    <property type="entry name" value="TRANSCRIPTIONAL ACTIVATOR PROTEIN UGA3"/>
    <property type="match status" value="1"/>
</dbReference>
<evidence type="ECO:0000313" key="4">
    <source>
        <dbReference type="Proteomes" id="UP000775872"/>
    </source>
</evidence>
<feature type="compositionally biased region" description="Polar residues" evidence="2">
    <location>
        <begin position="1"/>
        <end position="15"/>
    </location>
</feature>
<dbReference type="CDD" id="cd12148">
    <property type="entry name" value="fungal_TF_MHR"/>
    <property type="match status" value="1"/>
</dbReference>
<dbReference type="GO" id="GO:0045944">
    <property type="term" value="P:positive regulation of transcription by RNA polymerase II"/>
    <property type="evidence" value="ECO:0007669"/>
    <property type="project" value="TreeGrafter"/>
</dbReference>
<dbReference type="OrthoDB" id="5030918at2759"/>
<feature type="compositionally biased region" description="Low complexity" evidence="2">
    <location>
        <begin position="18"/>
        <end position="31"/>
    </location>
</feature>
<dbReference type="GO" id="GO:0000976">
    <property type="term" value="F:transcription cis-regulatory region binding"/>
    <property type="evidence" value="ECO:0007669"/>
    <property type="project" value="TreeGrafter"/>
</dbReference>
<organism evidence="3 4">
    <name type="scientific">Clonostachys solani</name>
    <dbReference type="NCBI Taxonomy" id="160281"/>
    <lineage>
        <taxon>Eukaryota</taxon>
        <taxon>Fungi</taxon>
        <taxon>Dikarya</taxon>
        <taxon>Ascomycota</taxon>
        <taxon>Pezizomycotina</taxon>
        <taxon>Sordariomycetes</taxon>
        <taxon>Hypocreomycetidae</taxon>
        <taxon>Hypocreales</taxon>
        <taxon>Bionectriaceae</taxon>
        <taxon>Clonostachys</taxon>
    </lineage>
</organism>
<dbReference type="Proteomes" id="UP000775872">
    <property type="component" value="Unassembled WGS sequence"/>
</dbReference>
<name>A0A9N9ZE12_9HYPO</name>
<keyword evidence="1" id="KW-0539">Nucleus</keyword>
<dbReference type="GO" id="GO:0003700">
    <property type="term" value="F:DNA-binding transcription factor activity"/>
    <property type="evidence" value="ECO:0007669"/>
    <property type="project" value="TreeGrafter"/>
</dbReference>
<protein>
    <recommendedName>
        <fullName evidence="5">Transcription factor domain-containing protein</fullName>
    </recommendedName>
</protein>
<proteinExistence type="predicted"/>
<dbReference type="GO" id="GO:0005634">
    <property type="term" value="C:nucleus"/>
    <property type="evidence" value="ECO:0007669"/>
    <property type="project" value="TreeGrafter"/>
</dbReference>
<dbReference type="AlphaFoldDB" id="A0A9N9ZE12"/>
<dbReference type="PANTHER" id="PTHR37534:SF2">
    <property type="entry name" value="N-ACETYLTRANSFERASE DOMAIN-CONTAINING PROTEIN"/>
    <property type="match status" value="1"/>
</dbReference>
<sequence length="522" mass="57207">SAQGPSPSTDTTSGVAQGPSPGTDTTTSGIGQDHSAPSVDYTSDDAYFDLDPAVYYEQENNSCGFIPSLTTEPFSDNTNSCTIEDDSPSDEVLEGLFLQQYVKVIGPWLDAFDVGKFFSQVVPLEALGSPLLRTSISAVAAKQLGNLQALDSVDIDTCQRRILAEYARLCPLDMLFQAARFYDKAIRHILHMLQSLNSPHQRLNHHIIGSYQLLQIGTEPEHILSDVDSERLERAREATFWNLVFFDITNSFVTGSQMTLRISNSTNLWTQFGLSMLQRAGPCYPSCLGEESSRPKMDEKTSCQAALWLCSRVVNDIATRGTVGAAFATYGVEDDSIAHWAETGNLLRTWRARIPDSFTPYLRVRSTAGAQSSTDGLSAVFYASPLAASTLVLHHFTWLLVYLQGPPPQDRLRIGTARLQAYRDISRQVEHHVEEIAGIAAGEPQPSVKVQLLHPLYLAGCCVDTHEMKSALINLMTNIQRCTGYPVQWRTEELQGHCATTGNGETSTHGSRPGCTSTSGST</sequence>
<dbReference type="EMBL" id="CABFOC020000050">
    <property type="protein sequence ID" value="CAH0054570.1"/>
    <property type="molecule type" value="Genomic_DNA"/>
</dbReference>